<dbReference type="AlphaFoldDB" id="A0A6J6FXM3"/>
<dbReference type="InterPro" id="IPR015867">
    <property type="entry name" value="N-reg_PII/ATP_PRibTrfase_C"/>
</dbReference>
<dbReference type="PRINTS" id="PR00340">
    <property type="entry name" value="PIIGLNB"/>
</dbReference>
<reference evidence="1" key="1">
    <citation type="submission" date="2020-05" db="EMBL/GenBank/DDBJ databases">
        <authorList>
            <person name="Chiriac C."/>
            <person name="Salcher M."/>
            <person name="Ghai R."/>
            <person name="Kavagutti S V."/>
        </authorList>
    </citation>
    <scope>NUCLEOTIDE SEQUENCE</scope>
</reference>
<sequence>MLKLVTAILKPHKFDDVKEALKKDGITGLTVTEVKGFGRQGGKTETFRGSEYTVELLPKLKIELVVEESSVAKVVETITTAGQTGKIGDGKIWVLGVDELVRIRTSETGVEAI</sequence>
<dbReference type="PANTHER" id="PTHR30115:SF11">
    <property type="entry name" value="NITROGEN REGULATORY PROTEIN P-II HOMOLOG"/>
    <property type="match status" value="1"/>
</dbReference>
<dbReference type="SMART" id="SM00938">
    <property type="entry name" value="P-II"/>
    <property type="match status" value="1"/>
</dbReference>
<protein>
    <submittedName>
        <fullName evidence="1">Unannotated protein</fullName>
    </submittedName>
</protein>
<dbReference type="GO" id="GO:0030234">
    <property type="term" value="F:enzyme regulator activity"/>
    <property type="evidence" value="ECO:0007669"/>
    <property type="project" value="InterPro"/>
</dbReference>
<accession>A0A6J6FXM3</accession>
<dbReference type="Pfam" id="PF00543">
    <property type="entry name" value="P-II"/>
    <property type="match status" value="1"/>
</dbReference>
<proteinExistence type="predicted"/>
<dbReference type="InterPro" id="IPR002187">
    <property type="entry name" value="N-reg_PII"/>
</dbReference>
<dbReference type="GO" id="GO:0006808">
    <property type="term" value="P:regulation of nitrogen utilization"/>
    <property type="evidence" value="ECO:0007669"/>
    <property type="project" value="InterPro"/>
</dbReference>
<dbReference type="InterPro" id="IPR017918">
    <property type="entry name" value="N-reg_PII_CS"/>
</dbReference>
<dbReference type="PROSITE" id="PS51343">
    <property type="entry name" value="PII_GLNB_DOM"/>
    <property type="match status" value="1"/>
</dbReference>
<dbReference type="Gene3D" id="3.30.70.120">
    <property type="match status" value="1"/>
</dbReference>
<gene>
    <name evidence="1" type="ORF">UFOPK1762_01492</name>
</gene>
<dbReference type="GO" id="GO:0005524">
    <property type="term" value="F:ATP binding"/>
    <property type="evidence" value="ECO:0007669"/>
    <property type="project" value="TreeGrafter"/>
</dbReference>
<dbReference type="EMBL" id="CAEZTY010000069">
    <property type="protein sequence ID" value="CAB4593792.1"/>
    <property type="molecule type" value="Genomic_DNA"/>
</dbReference>
<dbReference type="InterPro" id="IPR011322">
    <property type="entry name" value="N-reg_PII-like_a/b"/>
</dbReference>
<organism evidence="1">
    <name type="scientific">freshwater metagenome</name>
    <dbReference type="NCBI Taxonomy" id="449393"/>
    <lineage>
        <taxon>unclassified sequences</taxon>
        <taxon>metagenomes</taxon>
        <taxon>ecological metagenomes</taxon>
    </lineage>
</organism>
<dbReference type="PANTHER" id="PTHR30115">
    <property type="entry name" value="NITROGEN REGULATORY PROTEIN P-II"/>
    <property type="match status" value="1"/>
</dbReference>
<evidence type="ECO:0000313" key="1">
    <source>
        <dbReference type="EMBL" id="CAB4593792.1"/>
    </source>
</evidence>
<dbReference type="SUPFAM" id="SSF54913">
    <property type="entry name" value="GlnB-like"/>
    <property type="match status" value="1"/>
</dbReference>
<dbReference type="PROSITE" id="PS00638">
    <property type="entry name" value="PII_GLNB_CTER"/>
    <property type="match status" value="1"/>
</dbReference>
<name>A0A6J6FXM3_9ZZZZ</name>
<dbReference type="GO" id="GO:0005829">
    <property type="term" value="C:cytosol"/>
    <property type="evidence" value="ECO:0007669"/>
    <property type="project" value="TreeGrafter"/>
</dbReference>